<accession>A0A4R1XHE2</accession>
<dbReference type="AlphaFoldDB" id="A0A4R1XHE2"/>
<keyword evidence="3 6" id="KW-0812">Transmembrane</keyword>
<keyword evidence="8" id="KW-1185">Reference proteome</keyword>
<feature type="transmembrane region" description="Helical" evidence="6">
    <location>
        <begin position="94"/>
        <end position="115"/>
    </location>
</feature>
<comment type="subcellular location">
    <subcellularLocation>
        <location evidence="1">Cell membrane</location>
        <topology evidence="1">Multi-pass membrane protein</topology>
    </subcellularLocation>
</comment>
<dbReference type="PANTHER" id="PTHR23513">
    <property type="entry name" value="INTEGRAL MEMBRANE EFFLUX PROTEIN-RELATED"/>
    <property type="match status" value="1"/>
</dbReference>
<feature type="transmembrane region" description="Helical" evidence="6">
    <location>
        <begin position="136"/>
        <end position="156"/>
    </location>
</feature>
<dbReference type="Gene3D" id="1.20.1250.20">
    <property type="entry name" value="MFS general substrate transporter like domains"/>
    <property type="match status" value="1"/>
</dbReference>
<dbReference type="Pfam" id="PF07690">
    <property type="entry name" value="MFS_1"/>
    <property type="match status" value="1"/>
</dbReference>
<dbReference type="PANTHER" id="PTHR23513:SF6">
    <property type="entry name" value="MAJOR FACILITATOR SUPERFAMILY ASSOCIATED DOMAIN-CONTAINING PROTEIN"/>
    <property type="match status" value="1"/>
</dbReference>
<dbReference type="GO" id="GO:0022857">
    <property type="term" value="F:transmembrane transporter activity"/>
    <property type="evidence" value="ECO:0007669"/>
    <property type="project" value="InterPro"/>
</dbReference>
<keyword evidence="4 6" id="KW-1133">Transmembrane helix</keyword>
<evidence type="ECO:0000313" key="8">
    <source>
        <dbReference type="Proteomes" id="UP000294963"/>
    </source>
</evidence>
<comment type="caution">
    <text evidence="7">The sequence shown here is derived from an EMBL/GenBank/DDBJ whole genome shotgun (WGS) entry which is preliminary data.</text>
</comment>
<evidence type="ECO:0000256" key="1">
    <source>
        <dbReference type="ARBA" id="ARBA00004651"/>
    </source>
</evidence>
<proteinExistence type="predicted"/>
<keyword evidence="2" id="KW-1003">Cell membrane</keyword>
<evidence type="ECO:0000256" key="5">
    <source>
        <dbReference type="ARBA" id="ARBA00023136"/>
    </source>
</evidence>
<dbReference type="Proteomes" id="UP000294963">
    <property type="component" value="Unassembled WGS sequence"/>
</dbReference>
<sequence length="412" mass="44640">MKYSGFYLYQVADILFTSSCRALAMLVAWLMINQYHQPVSLGWLITLSWLSQIMVLIGLSFISSRMDKKTTLVLCSLVGCLGLVGLSLSAEWGIAHLAALFLLTSVLSIIIQPIGNSIVPELFRGADLQSAFQVRGLINSINMVLGAAISGLVIHIFTTAQLLWILSVSVAGALLIFSGLKLKPSLNQEKSTFSATAAIRALIGNRLERRIVCIAALANFILTPTLFYITPIIVVEHYQGSAMLLGLAEAMFGLGMLCGGVCISRLNTLLSVRLNSVSSLILVAVGLGMVLMLPYLIGLLLGLAITGLGTVMFNINTNKIRCSATPEKLRNAFESIYLALCLIPIPFGLSLATLLVQSNHLSLTLAGFSVLIFGAAIMLYRSKYFQHIANLNDAELHECYPKLFANAYMKLT</sequence>
<evidence type="ECO:0000256" key="4">
    <source>
        <dbReference type="ARBA" id="ARBA00022989"/>
    </source>
</evidence>
<evidence type="ECO:0000256" key="6">
    <source>
        <dbReference type="SAM" id="Phobius"/>
    </source>
</evidence>
<gene>
    <name evidence="7" type="ORF">EC844_12818</name>
</gene>
<dbReference type="InterPro" id="IPR036259">
    <property type="entry name" value="MFS_trans_sf"/>
</dbReference>
<feature type="transmembrane region" description="Helical" evidence="6">
    <location>
        <begin position="270"/>
        <end position="289"/>
    </location>
</feature>
<evidence type="ECO:0000256" key="3">
    <source>
        <dbReference type="ARBA" id="ARBA00022692"/>
    </source>
</evidence>
<dbReference type="InterPro" id="IPR011701">
    <property type="entry name" value="MFS"/>
</dbReference>
<organism evidence="7 8">
    <name type="scientific">Acinetobacter calcoaceticus</name>
    <dbReference type="NCBI Taxonomy" id="471"/>
    <lineage>
        <taxon>Bacteria</taxon>
        <taxon>Pseudomonadati</taxon>
        <taxon>Pseudomonadota</taxon>
        <taxon>Gammaproteobacteria</taxon>
        <taxon>Moraxellales</taxon>
        <taxon>Moraxellaceae</taxon>
        <taxon>Acinetobacter</taxon>
        <taxon>Acinetobacter calcoaceticus/baumannii complex</taxon>
    </lineage>
</organism>
<feature type="transmembrane region" description="Helical" evidence="6">
    <location>
        <begin position="361"/>
        <end position="380"/>
    </location>
</feature>
<feature type="transmembrane region" description="Helical" evidence="6">
    <location>
        <begin position="7"/>
        <end position="32"/>
    </location>
</feature>
<keyword evidence="5 6" id="KW-0472">Membrane</keyword>
<name>A0A4R1XHE2_ACICA</name>
<feature type="transmembrane region" description="Helical" evidence="6">
    <location>
        <begin position="295"/>
        <end position="315"/>
    </location>
</feature>
<dbReference type="GO" id="GO:0005886">
    <property type="term" value="C:plasma membrane"/>
    <property type="evidence" value="ECO:0007669"/>
    <property type="project" value="UniProtKB-SubCell"/>
</dbReference>
<dbReference type="SUPFAM" id="SSF103473">
    <property type="entry name" value="MFS general substrate transporter"/>
    <property type="match status" value="1"/>
</dbReference>
<feature type="transmembrane region" description="Helical" evidence="6">
    <location>
        <begin position="336"/>
        <end position="355"/>
    </location>
</feature>
<evidence type="ECO:0000256" key="2">
    <source>
        <dbReference type="ARBA" id="ARBA00022475"/>
    </source>
</evidence>
<reference evidence="7 8" key="1">
    <citation type="submission" date="2019-03" db="EMBL/GenBank/DDBJ databases">
        <title>Genomic analyses of the natural microbiome of Caenorhabditis elegans.</title>
        <authorList>
            <person name="Samuel B."/>
        </authorList>
    </citation>
    <scope>NUCLEOTIDE SEQUENCE [LARGE SCALE GENOMIC DNA]</scope>
    <source>
        <strain evidence="7 8">JUb89</strain>
    </source>
</reference>
<feature type="transmembrane region" description="Helical" evidence="6">
    <location>
        <begin position="241"/>
        <end position="263"/>
    </location>
</feature>
<protein>
    <submittedName>
        <fullName evidence="7">Putative MFS family arabinose efflux permease</fullName>
    </submittedName>
</protein>
<feature type="transmembrane region" description="Helical" evidence="6">
    <location>
        <begin position="38"/>
        <end position="59"/>
    </location>
</feature>
<feature type="transmembrane region" description="Helical" evidence="6">
    <location>
        <begin position="162"/>
        <end position="180"/>
    </location>
</feature>
<dbReference type="EMBL" id="SLVJ01000028">
    <property type="protein sequence ID" value="TCM61420.1"/>
    <property type="molecule type" value="Genomic_DNA"/>
</dbReference>
<evidence type="ECO:0000313" key="7">
    <source>
        <dbReference type="EMBL" id="TCM61420.1"/>
    </source>
</evidence>
<feature type="transmembrane region" description="Helical" evidence="6">
    <location>
        <begin position="71"/>
        <end position="88"/>
    </location>
</feature>
<feature type="transmembrane region" description="Helical" evidence="6">
    <location>
        <begin position="211"/>
        <end position="235"/>
    </location>
</feature>